<evidence type="ECO:0000313" key="3">
    <source>
        <dbReference type="EMBL" id="SVD71061.1"/>
    </source>
</evidence>
<feature type="non-terminal residue" evidence="3">
    <location>
        <position position="73"/>
    </location>
</feature>
<protein>
    <recommendedName>
        <fullName evidence="4">Succinate dehydrogenase assembly factor 4, mitochondrial</fullName>
    </recommendedName>
</protein>
<name>A0A382XKS9_9ZZZZ</name>
<proteinExistence type="inferred from homology"/>
<dbReference type="InterPro" id="IPR012875">
    <property type="entry name" value="SDHF4"/>
</dbReference>
<dbReference type="AlphaFoldDB" id="A0A382XKS9"/>
<evidence type="ECO:0000256" key="1">
    <source>
        <dbReference type="ARBA" id="ARBA00005701"/>
    </source>
</evidence>
<organism evidence="3">
    <name type="scientific">marine metagenome</name>
    <dbReference type="NCBI Taxonomy" id="408172"/>
    <lineage>
        <taxon>unclassified sequences</taxon>
        <taxon>metagenomes</taxon>
        <taxon>ecological metagenomes</taxon>
    </lineage>
</organism>
<dbReference type="EMBL" id="UINC01168167">
    <property type="protein sequence ID" value="SVD71061.1"/>
    <property type="molecule type" value="Genomic_DNA"/>
</dbReference>
<gene>
    <name evidence="3" type="ORF">METZ01_LOCUS423915</name>
</gene>
<evidence type="ECO:0008006" key="4">
    <source>
        <dbReference type="Google" id="ProtNLM"/>
    </source>
</evidence>
<sequence length="73" mass="8063">MHSGTLARMRITDLKVSKTKVGGPSDLSKVTHVMESGRVAELEAQQSTFEGKERPQEIGGYKGPDPTRYGDWE</sequence>
<feature type="region of interest" description="Disordered" evidence="2">
    <location>
        <begin position="39"/>
        <end position="73"/>
    </location>
</feature>
<reference evidence="3" key="1">
    <citation type="submission" date="2018-05" db="EMBL/GenBank/DDBJ databases">
        <authorList>
            <person name="Lanie J.A."/>
            <person name="Ng W.-L."/>
            <person name="Kazmierczak K.M."/>
            <person name="Andrzejewski T.M."/>
            <person name="Davidsen T.M."/>
            <person name="Wayne K.J."/>
            <person name="Tettelin H."/>
            <person name="Glass J.I."/>
            <person name="Rusch D."/>
            <person name="Podicherti R."/>
            <person name="Tsui H.-C.T."/>
            <person name="Winkler M.E."/>
        </authorList>
    </citation>
    <scope>NUCLEOTIDE SEQUENCE</scope>
</reference>
<accession>A0A382XKS9</accession>
<comment type="similarity">
    <text evidence="1">Belongs to the SDHAF4 family.</text>
</comment>
<dbReference type="Pfam" id="PF07896">
    <property type="entry name" value="DUF1674"/>
    <property type="match status" value="1"/>
</dbReference>
<evidence type="ECO:0000256" key="2">
    <source>
        <dbReference type="SAM" id="MobiDB-lite"/>
    </source>
</evidence>